<dbReference type="EMBL" id="BOMW01000023">
    <property type="protein sequence ID" value="GIF05055.1"/>
    <property type="molecule type" value="Genomic_DNA"/>
</dbReference>
<accession>A0A919N631</accession>
<dbReference type="PANTHER" id="PTHR43102">
    <property type="entry name" value="SLR1143 PROTEIN"/>
    <property type="match status" value="1"/>
</dbReference>
<dbReference type="PANTHER" id="PTHR43102:SF2">
    <property type="entry name" value="GAF DOMAIN-CONTAINING PROTEIN"/>
    <property type="match status" value="1"/>
</dbReference>
<comment type="caution">
    <text evidence="2">The sequence shown here is derived from an EMBL/GenBank/DDBJ whole genome shotgun (WGS) entry which is preliminary data.</text>
</comment>
<dbReference type="AlphaFoldDB" id="A0A919N631"/>
<evidence type="ECO:0000313" key="2">
    <source>
        <dbReference type="EMBL" id="GIF05055.1"/>
    </source>
</evidence>
<dbReference type="Proteomes" id="UP000629619">
    <property type="component" value="Unassembled WGS sequence"/>
</dbReference>
<dbReference type="Pfam" id="PF01590">
    <property type="entry name" value="GAF"/>
    <property type="match status" value="1"/>
</dbReference>
<proteinExistence type="predicted"/>
<dbReference type="SMART" id="SM00065">
    <property type="entry name" value="GAF"/>
    <property type="match status" value="1"/>
</dbReference>
<protein>
    <recommendedName>
        <fullName evidence="1">GAF domain-containing protein</fullName>
    </recommendedName>
</protein>
<sequence length="174" mass="18137">MSAVIRPPHALTDPTRIRALASIDFDNPALRAALDKIAQRTAALTGLPVSMVTLVLDTAQLIVGSCGLDDSWMTAAGGTPVEWSFCANTVTTGRPYVLPDTAHSEQAASPLVTVDGMASYAGVPITLAGHIVGAHCVMGLTAQPFTPEQLDQLRGAAAEISDLLRQFSQPTSAN</sequence>
<name>A0A919N631_9ACTN</name>
<dbReference type="RefSeq" id="WP_203679469.1">
    <property type="nucleotide sequence ID" value="NZ_BOMW01000023.1"/>
</dbReference>
<evidence type="ECO:0000313" key="3">
    <source>
        <dbReference type="Proteomes" id="UP000629619"/>
    </source>
</evidence>
<dbReference type="Gene3D" id="3.30.450.40">
    <property type="match status" value="1"/>
</dbReference>
<dbReference type="InterPro" id="IPR029016">
    <property type="entry name" value="GAF-like_dom_sf"/>
</dbReference>
<gene>
    <name evidence="2" type="ORF">Asi03nite_25930</name>
</gene>
<feature type="domain" description="GAF" evidence="1">
    <location>
        <begin position="29"/>
        <end position="174"/>
    </location>
</feature>
<dbReference type="SUPFAM" id="SSF55781">
    <property type="entry name" value="GAF domain-like"/>
    <property type="match status" value="1"/>
</dbReference>
<dbReference type="InterPro" id="IPR003018">
    <property type="entry name" value="GAF"/>
</dbReference>
<keyword evidence="3" id="KW-1185">Reference proteome</keyword>
<reference evidence="2" key="1">
    <citation type="submission" date="2021-01" db="EMBL/GenBank/DDBJ databases">
        <title>Whole genome shotgun sequence of Actinoplanes siamensis NBRC 109076.</title>
        <authorList>
            <person name="Komaki H."/>
            <person name="Tamura T."/>
        </authorList>
    </citation>
    <scope>NUCLEOTIDE SEQUENCE</scope>
    <source>
        <strain evidence="2">NBRC 109076</strain>
    </source>
</reference>
<organism evidence="2 3">
    <name type="scientific">Actinoplanes siamensis</name>
    <dbReference type="NCBI Taxonomy" id="1223317"/>
    <lineage>
        <taxon>Bacteria</taxon>
        <taxon>Bacillati</taxon>
        <taxon>Actinomycetota</taxon>
        <taxon>Actinomycetes</taxon>
        <taxon>Micromonosporales</taxon>
        <taxon>Micromonosporaceae</taxon>
        <taxon>Actinoplanes</taxon>
    </lineage>
</organism>
<evidence type="ECO:0000259" key="1">
    <source>
        <dbReference type="SMART" id="SM00065"/>
    </source>
</evidence>